<evidence type="ECO:0000313" key="2">
    <source>
        <dbReference type="EMBL" id="KAJ9489926.1"/>
    </source>
</evidence>
<dbReference type="EMBL" id="LACB01000070">
    <property type="protein sequence ID" value="KAJ9489926.1"/>
    <property type="molecule type" value="Genomic_DNA"/>
</dbReference>
<feature type="compositionally biased region" description="Polar residues" evidence="1">
    <location>
        <begin position="1"/>
        <end position="11"/>
    </location>
</feature>
<comment type="caution">
    <text evidence="2">The sequence shown here is derived from an EMBL/GenBank/DDBJ whole genome shotgun (WGS) entry which is preliminary data.</text>
</comment>
<dbReference type="Proteomes" id="UP001227192">
    <property type="component" value="Unassembled WGS sequence"/>
</dbReference>
<sequence>MHLVSTVTSQVFERKSALNEKSKDGEKKRNMQREIQ</sequence>
<organism evidence="2 3">
    <name type="scientific">Penicillium thymicola</name>
    <dbReference type="NCBI Taxonomy" id="293382"/>
    <lineage>
        <taxon>Eukaryota</taxon>
        <taxon>Fungi</taxon>
        <taxon>Dikarya</taxon>
        <taxon>Ascomycota</taxon>
        <taxon>Pezizomycotina</taxon>
        <taxon>Eurotiomycetes</taxon>
        <taxon>Eurotiomycetidae</taxon>
        <taxon>Eurotiales</taxon>
        <taxon>Aspergillaceae</taxon>
        <taxon>Penicillium</taxon>
    </lineage>
</organism>
<feature type="region of interest" description="Disordered" evidence="1">
    <location>
        <begin position="1"/>
        <end position="36"/>
    </location>
</feature>
<reference evidence="2" key="1">
    <citation type="submission" date="2015-06" db="EMBL/GenBank/DDBJ databases">
        <authorList>
            <person name="Nguyen H."/>
        </authorList>
    </citation>
    <scope>NUCLEOTIDE SEQUENCE</scope>
    <source>
        <strain evidence="2">DAOM 180753</strain>
    </source>
</reference>
<feature type="non-terminal residue" evidence="2">
    <location>
        <position position="36"/>
    </location>
</feature>
<evidence type="ECO:0000313" key="3">
    <source>
        <dbReference type="Proteomes" id="UP001227192"/>
    </source>
</evidence>
<accession>A0AAI9XAC8</accession>
<gene>
    <name evidence="2" type="ORF">VN97_g3304</name>
</gene>
<protein>
    <submittedName>
        <fullName evidence="2">Uncharacterized protein</fullName>
    </submittedName>
</protein>
<feature type="compositionally biased region" description="Basic and acidic residues" evidence="1">
    <location>
        <begin position="12"/>
        <end position="36"/>
    </location>
</feature>
<proteinExistence type="predicted"/>
<dbReference type="AlphaFoldDB" id="A0AAI9XAC8"/>
<evidence type="ECO:0000256" key="1">
    <source>
        <dbReference type="SAM" id="MobiDB-lite"/>
    </source>
</evidence>
<reference evidence="2" key="2">
    <citation type="journal article" date="2016" name="Fungal Biol.">
        <title>Ochratoxin A production by Penicillium thymicola.</title>
        <authorList>
            <person name="Nguyen H.D.T."/>
            <person name="McMullin D.R."/>
            <person name="Ponomareva E."/>
            <person name="Riley R."/>
            <person name="Pomraning K.R."/>
            <person name="Baker S.E."/>
            <person name="Seifert K.A."/>
        </authorList>
    </citation>
    <scope>NUCLEOTIDE SEQUENCE</scope>
    <source>
        <strain evidence="2">DAOM 180753</strain>
    </source>
</reference>
<name>A0AAI9XAC8_PENTH</name>
<keyword evidence="3" id="KW-1185">Reference proteome</keyword>